<dbReference type="AlphaFoldDB" id="A0A139SR49"/>
<keyword evidence="8" id="KW-1185">Reference proteome</keyword>
<evidence type="ECO:0000313" key="7">
    <source>
        <dbReference type="EMBL" id="KXU36984.1"/>
    </source>
</evidence>
<dbReference type="OrthoDB" id="7063374at2"/>
<dbReference type="Proteomes" id="UP000072660">
    <property type="component" value="Unassembled WGS sequence"/>
</dbReference>
<feature type="transmembrane region" description="Helical" evidence="6">
    <location>
        <begin position="21"/>
        <end position="40"/>
    </location>
</feature>
<dbReference type="InterPro" id="IPR007792">
    <property type="entry name" value="T4SS_VirB3/TrbD/AvhB"/>
</dbReference>
<keyword evidence="2 6" id="KW-0812">Transmembrane</keyword>
<dbReference type="EMBL" id="LSZO01000173">
    <property type="protein sequence ID" value="KXU36984.1"/>
    <property type="molecule type" value="Genomic_DNA"/>
</dbReference>
<accession>A0A139SR49</accession>
<evidence type="ECO:0000256" key="3">
    <source>
        <dbReference type="ARBA" id="ARBA00022989"/>
    </source>
</evidence>
<reference evidence="7 8" key="1">
    <citation type="submission" date="2016-02" db="EMBL/GenBank/DDBJ databases">
        <authorList>
            <person name="Wen L."/>
            <person name="He K."/>
            <person name="Yang H."/>
        </authorList>
    </citation>
    <scope>NUCLEOTIDE SEQUENCE [LARGE SCALE GENOMIC DNA]</scope>
    <source>
        <strain evidence="7 8">CV58</strain>
    </source>
</reference>
<evidence type="ECO:0000256" key="4">
    <source>
        <dbReference type="ARBA" id="ARBA00023136"/>
    </source>
</evidence>
<evidence type="ECO:0000256" key="1">
    <source>
        <dbReference type="ARBA" id="ARBA00004370"/>
    </source>
</evidence>
<feature type="transmembrane region" description="Helical" evidence="6">
    <location>
        <begin position="46"/>
        <end position="64"/>
    </location>
</feature>
<dbReference type="Pfam" id="PF05101">
    <property type="entry name" value="VirB3"/>
    <property type="match status" value="1"/>
</dbReference>
<evidence type="ECO:0000256" key="6">
    <source>
        <dbReference type="SAM" id="Phobius"/>
    </source>
</evidence>
<name>A0A139SR49_9GAMM</name>
<sequence length="109" mass="12588">MALRSIPIHRVANRDSLFMGGDRELVMLSGLLAAALIFTAQDLRATVFGIVLWFGSLFAFRLMAKSDPKMRDVYWRHRQYEKYYPPRSTPFRSNSASQEKRYQAPSKGK</sequence>
<proteinExistence type="predicted"/>
<comment type="subcellular location">
    <subcellularLocation>
        <location evidence="1">Membrane</location>
    </subcellularLocation>
</comment>
<evidence type="ECO:0000256" key="5">
    <source>
        <dbReference type="SAM" id="MobiDB-lite"/>
    </source>
</evidence>
<evidence type="ECO:0000256" key="2">
    <source>
        <dbReference type="ARBA" id="ARBA00022692"/>
    </source>
</evidence>
<comment type="caution">
    <text evidence="7">The sequence shown here is derived from an EMBL/GenBank/DDBJ whole genome shotgun (WGS) entry which is preliminary data.</text>
</comment>
<keyword evidence="3 6" id="KW-1133">Transmembrane helix</keyword>
<dbReference type="InterPro" id="IPR016704">
    <property type="entry name" value="Conjugal_tfr_TrbD"/>
</dbReference>
<dbReference type="GO" id="GO:0016020">
    <property type="term" value="C:membrane"/>
    <property type="evidence" value="ECO:0007669"/>
    <property type="project" value="UniProtKB-SubCell"/>
</dbReference>
<organism evidence="7 8">
    <name type="scientific">Ventosimonas gracilis</name>
    <dbReference type="NCBI Taxonomy" id="1680762"/>
    <lineage>
        <taxon>Bacteria</taxon>
        <taxon>Pseudomonadati</taxon>
        <taxon>Pseudomonadota</taxon>
        <taxon>Gammaproteobacteria</taxon>
        <taxon>Pseudomonadales</taxon>
        <taxon>Ventosimonadaceae</taxon>
        <taxon>Ventosimonas</taxon>
    </lineage>
</organism>
<evidence type="ECO:0000313" key="8">
    <source>
        <dbReference type="Proteomes" id="UP000072660"/>
    </source>
</evidence>
<dbReference type="RefSeq" id="WP_068391232.1">
    <property type="nucleotide sequence ID" value="NZ_LSZO01000173.1"/>
</dbReference>
<protein>
    <submittedName>
        <fullName evidence="7">Conjugal transfer protein TrbD</fullName>
    </submittedName>
</protein>
<dbReference type="PIRSF" id="PIRSF017854">
    <property type="entry name" value="T4SS_TrbD"/>
    <property type="match status" value="1"/>
</dbReference>
<dbReference type="NCBIfam" id="NF010395">
    <property type="entry name" value="PRK13823.1"/>
    <property type="match status" value="1"/>
</dbReference>
<gene>
    <name evidence="7" type="ORF">AXE65_04175</name>
</gene>
<keyword evidence="4 6" id="KW-0472">Membrane</keyword>
<feature type="region of interest" description="Disordered" evidence="5">
    <location>
        <begin position="84"/>
        <end position="109"/>
    </location>
</feature>